<dbReference type="InterPro" id="IPR012354">
    <property type="entry name" value="Esterase_lipase"/>
</dbReference>
<organism evidence="3 4">
    <name type="scientific">Jeotgalibaca dankookensis</name>
    <dbReference type="NCBI Taxonomy" id="708126"/>
    <lineage>
        <taxon>Bacteria</taxon>
        <taxon>Bacillati</taxon>
        <taxon>Bacillota</taxon>
        <taxon>Bacilli</taxon>
        <taxon>Lactobacillales</taxon>
        <taxon>Carnobacteriaceae</taxon>
        <taxon>Jeotgalibaca</taxon>
    </lineage>
</organism>
<evidence type="ECO:0000313" key="3">
    <source>
        <dbReference type="EMBL" id="AQS53450.1"/>
    </source>
</evidence>
<feature type="active site" description="Nucleophile" evidence="1">
    <location>
        <position position="96"/>
    </location>
</feature>
<dbReference type="InterPro" id="IPR029058">
    <property type="entry name" value="AB_hydrolase_fold"/>
</dbReference>
<feature type="active site" description="Charge relay system" evidence="1">
    <location>
        <position position="226"/>
    </location>
</feature>
<gene>
    <name evidence="3" type="primary">est</name>
    <name evidence="3" type="ORF">BW727_101081</name>
</gene>
<dbReference type="Proteomes" id="UP000188993">
    <property type="component" value="Chromosome"/>
</dbReference>
<dbReference type="GO" id="GO:0106435">
    <property type="term" value="F:carboxylesterase activity"/>
    <property type="evidence" value="ECO:0007669"/>
    <property type="project" value="UniProtKB-EC"/>
</dbReference>
<keyword evidence="3" id="KW-0378">Hydrolase</keyword>
<evidence type="ECO:0000313" key="4">
    <source>
        <dbReference type="Proteomes" id="UP000188993"/>
    </source>
</evidence>
<dbReference type="Gene3D" id="3.40.50.1820">
    <property type="entry name" value="alpha/beta hydrolase"/>
    <property type="match status" value="1"/>
</dbReference>
<evidence type="ECO:0000256" key="1">
    <source>
        <dbReference type="PIRSR" id="PIRSR017388-1"/>
    </source>
</evidence>
<feature type="domain" description="AB hydrolase-1" evidence="2">
    <location>
        <begin position="19"/>
        <end position="229"/>
    </location>
</feature>
<dbReference type="InterPro" id="IPR000073">
    <property type="entry name" value="AB_hydrolase_1"/>
</dbReference>
<dbReference type="AlphaFoldDB" id="A0A1S6IPR9"/>
<reference evidence="3 4" key="1">
    <citation type="journal article" date="2014" name="Int. J. Syst. Evol. Microbiol.">
        <title>Jeotgalibaca dankookensis gen. nov., sp. nov., a member of the family Carnobacteriaceae, isolated from seujeot (Korean traditional food).</title>
        <authorList>
            <person name="Lee D.G."/>
            <person name="Trujillo M.E."/>
            <person name="Kang H."/>
            <person name="Ahn T.Y."/>
        </authorList>
    </citation>
    <scope>NUCLEOTIDE SEQUENCE [LARGE SCALE GENOMIC DNA]</scope>
    <source>
        <strain evidence="3 4">EX-07</strain>
    </source>
</reference>
<accession>A0A1S6IPR9</accession>
<dbReference type="EMBL" id="CP019728">
    <property type="protein sequence ID" value="AQS53450.1"/>
    <property type="molecule type" value="Genomic_DNA"/>
</dbReference>
<sequence>MRKMKLPESFLFEAGPRAVLLLHAYTGSANDVRLLGRELQRHNYTVYAPQFRGHASERFEDILDEGSPDKWFADVVEATRFLKEKGYEEIAVMGLSMGGIMATRALEVGDYIGGGSFNSPIHHIGKTRLPETFISLYRSFNKRMGVPDARIQDSIPRIKTKRTQQLEEIAEFSKKVAEDLNQINVPYYIASSGNDELIDPANGQILKEALMPYTEVTYHEFPELTHVITVGPNRESFETTVIAFLNKLNWKEG</sequence>
<keyword evidence="4" id="KW-1185">Reference proteome</keyword>
<dbReference type="STRING" id="708126.BW727_101081"/>
<dbReference type="SUPFAM" id="SSF53474">
    <property type="entry name" value="alpha/beta-Hydrolases"/>
    <property type="match status" value="1"/>
</dbReference>
<evidence type="ECO:0000259" key="2">
    <source>
        <dbReference type="Pfam" id="PF12697"/>
    </source>
</evidence>
<protein>
    <submittedName>
        <fullName evidence="3">Carboxylesterase</fullName>
        <ecNumber evidence="3">3.1.1.1</ecNumber>
    </submittedName>
</protein>
<dbReference type="KEGG" id="jda:BW727_101081"/>
<dbReference type="EC" id="3.1.1.1" evidence="3"/>
<name>A0A1S6IPR9_9LACT</name>
<proteinExistence type="predicted"/>
<dbReference type="PIRSF" id="PIRSF017388">
    <property type="entry name" value="Esterase_lipase"/>
    <property type="match status" value="1"/>
</dbReference>
<feature type="active site" description="Charge relay system" evidence="1">
    <location>
        <position position="195"/>
    </location>
</feature>
<dbReference type="Pfam" id="PF12697">
    <property type="entry name" value="Abhydrolase_6"/>
    <property type="match status" value="1"/>
</dbReference>